<feature type="domain" description="Zinc knuckle CX2CX4HX4C" evidence="2">
    <location>
        <begin position="69"/>
        <end position="100"/>
    </location>
</feature>
<dbReference type="InterPro" id="IPR040256">
    <property type="entry name" value="At4g02000-like"/>
</dbReference>
<organism evidence="3 4">
    <name type="scientific">Arachis hypogaea</name>
    <name type="common">Peanut</name>
    <dbReference type="NCBI Taxonomy" id="3818"/>
    <lineage>
        <taxon>Eukaryota</taxon>
        <taxon>Viridiplantae</taxon>
        <taxon>Streptophyta</taxon>
        <taxon>Embryophyta</taxon>
        <taxon>Tracheophyta</taxon>
        <taxon>Spermatophyta</taxon>
        <taxon>Magnoliopsida</taxon>
        <taxon>eudicotyledons</taxon>
        <taxon>Gunneridae</taxon>
        <taxon>Pentapetalae</taxon>
        <taxon>rosids</taxon>
        <taxon>fabids</taxon>
        <taxon>Fabales</taxon>
        <taxon>Fabaceae</taxon>
        <taxon>Papilionoideae</taxon>
        <taxon>50 kb inversion clade</taxon>
        <taxon>dalbergioids sensu lato</taxon>
        <taxon>Dalbergieae</taxon>
        <taxon>Pterocarpus clade</taxon>
        <taxon>Arachis</taxon>
    </lineage>
</organism>
<proteinExistence type="predicted"/>
<dbReference type="PANTHER" id="PTHR31286:SF178">
    <property type="entry name" value="DUF4283 DOMAIN-CONTAINING PROTEIN"/>
    <property type="match status" value="1"/>
</dbReference>
<feature type="compositionally biased region" description="Basic and acidic residues" evidence="1">
    <location>
        <begin position="135"/>
        <end position="202"/>
    </location>
</feature>
<evidence type="ECO:0000259" key="2">
    <source>
        <dbReference type="Pfam" id="PF14392"/>
    </source>
</evidence>
<dbReference type="Pfam" id="PF14392">
    <property type="entry name" value="zf-CCHC_4"/>
    <property type="match status" value="1"/>
</dbReference>
<gene>
    <name evidence="3" type="ORF">Ahy_A10g051165</name>
</gene>
<evidence type="ECO:0000313" key="3">
    <source>
        <dbReference type="EMBL" id="RYR36125.1"/>
    </source>
</evidence>
<protein>
    <recommendedName>
        <fullName evidence="2">Zinc knuckle CX2CX4HX4C domain-containing protein</fullName>
    </recommendedName>
</protein>
<reference evidence="3 4" key="1">
    <citation type="submission" date="2019-01" db="EMBL/GenBank/DDBJ databases">
        <title>Sequencing of cultivated peanut Arachis hypogaea provides insights into genome evolution and oil improvement.</title>
        <authorList>
            <person name="Chen X."/>
        </authorList>
    </citation>
    <scope>NUCLEOTIDE SEQUENCE [LARGE SCALE GENOMIC DNA]</scope>
    <source>
        <strain evidence="4">cv. Fuhuasheng</strain>
        <tissue evidence="3">Leaves</tissue>
    </source>
</reference>
<accession>A0A445BBS8</accession>
<evidence type="ECO:0000313" key="4">
    <source>
        <dbReference type="Proteomes" id="UP000289738"/>
    </source>
</evidence>
<name>A0A445BBS8_ARAHY</name>
<dbReference type="EMBL" id="SDMP01000010">
    <property type="protein sequence ID" value="RYR36125.1"/>
    <property type="molecule type" value="Genomic_DNA"/>
</dbReference>
<dbReference type="InterPro" id="IPR025836">
    <property type="entry name" value="Zn_knuckle_CX2CX4HX4C"/>
</dbReference>
<evidence type="ECO:0000256" key="1">
    <source>
        <dbReference type="SAM" id="MobiDB-lite"/>
    </source>
</evidence>
<keyword evidence="4" id="KW-1185">Reference proteome</keyword>
<feature type="compositionally biased region" description="Basic and acidic residues" evidence="1">
    <location>
        <begin position="250"/>
        <end position="278"/>
    </location>
</feature>
<comment type="caution">
    <text evidence="3">The sequence shown here is derived from an EMBL/GenBank/DDBJ whole genome shotgun (WGS) entry which is preliminary data.</text>
</comment>
<sequence>MEFWVQIHGVPLEHKERETTETIGNMLGVVVEVEDPKKKNVFVRTFLRVRVAINISKPFPTGFWMTRKERQKTWIEFKYERLQDCYFLRCGIIGHGKKEYKKELAMASWDPLRPRYEPGLGVNPIRAIFNIGTRMNKEENSEGQEMEERARGEHDHNTESESRHTKSSRAGESKSKHQGSEKEGFVGEKETEKLKAMRREENDGGIPKNMVKEKREKNKKNQNGEGGKDIDRGKGIIEELGNFLQNLAEKGRDKHMGQHETGPKQKETEYEEKREENHVGLSMKENLDSQRESANHKPKNFKMDRNINMVDLCNNRLSMIEKEGNDECQSKALTIHKILLAIWEKGREEAKKKVEGKCKM</sequence>
<dbReference type="Proteomes" id="UP000289738">
    <property type="component" value="Chromosome A10"/>
</dbReference>
<dbReference type="PANTHER" id="PTHR31286">
    <property type="entry name" value="GLYCINE-RICH CELL WALL STRUCTURAL PROTEIN 1.8-LIKE"/>
    <property type="match status" value="1"/>
</dbReference>
<dbReference type="AlphaFoldDB" id="A0A445BBS8"/>
<feature type="region of interest" description="Disordered" evidence="1">
    <location>
        <begin position="133"/>
        <end position="233"/>
    </location>
</feature>
<feature type="region of interest" description="Disordered" evidence="1">
    <location>
        <begin position="250"/>
        <end position="279"/>
    </location>
</feature>